<proteinExistence type="predicted"/>
<evidence type="ECO:0008006" key="5">
    <source>
        <dbReference type="Google" id="ProtNLM"/>
    </source>
</evidence>
<dbReference type="AlphaFoldDB" id="A0A2G9GCP9"/>
<organism evidence="3 4">
    <name type="scientific">Handroanthus impetiginosus</name>
    <dbReference type="NCBI Taxonomy" id="429701"/>
    <lineage>
        <taxon>Eukaryota</taxon>
        <taxon>Viridiplantae</taxon>
        <taxon>Streptophyta</taxon>
        <taxon>Embryophyta</taxon>
        <taxon>Tracheophyta</taxon>
        <taxon>Spermatophyta</taxon>
        <taxon>Magnoliopsida</taxon>
        <taxon>eudicotyledons</taxon>
        <taxon>Gunneridae</taxon>
        <taxon>Pentapetalae</taxon>
        <taxon>asterids</taxon>
        <taxon>lamiids</taxon>
        <taxon>Lamiales</taxon>
        <taxon>Bignoniaceae</taxon>
        <taxon>Crescentiina</taxon>
        <taxon>Tabebuia alliance</taxon>
        <taxon>Handroanthus</taxon>
    </lineage>
</organism>
<accession>A0A2G9GCP9</accession>
<dbReference type="InterPro" id="IPR005174">
    <property type="entry name" value="KIB1-4_b-propeller"/>
</dbReference>
<dbReference type="SUPFAM" id="SSF81383">
    <property type="entry name" value="F-box domain"/>
    <property type="match status" value="1"/>
</dbReference>
<dbReference type="Pfam" id="PF03478">
    <property type="entry name" value="Beta-prop_KIB1-4"/>
    <property type="match status" value="1"/>
</dbReference>
<evidence type="ECO:0000259" key="2">
    <source>
        <dbReference type="Pfam" id="PF12937"/>
    </source>
</evidence>
<dbReference type="PANTHER" id="PTHR44259">
    <property type="entry name" value="OS07G0183000 PROTEIN-RELATED"/>
    <property type="match status" value="1"/>
</dbReference>
<sequence>MADWSKLPDDLIALIAICLHFPEDYANCGAVCKSWRAVILQKDHHSCSLLPGLALTNNLVNHGFYCHFRRRAYKLDLSEIFGSRYFAPKSQFWLSITMVFAKPGDDFWIPLRFPPSLVNDAIWYEGKFFATHHSKDVILCDSNGIYFKTLSLKPSLKTYDLNRNPLYIVEIDRQIHVVLRLIYSLGNWSIFIGNNHSFSVSSSDYPACFKNCIYFTDQNASHPPYDMGIYSSEDYNERQLAQKGAQCFLQSRSVWMKPI</sequence>
<evidence type="ECO:0000313" key="3">
    <source>
        <dbReference type="EMBL" id="PIN03076.1"/>
    </source>
</evidence>
<gene>
    <name evidence="3" type="ORF">CDL12_24403</name>
</gene>
<dbReference type="Gene3D" id="1.20.1280.50">
    <property type="match status" value="1"/>
</dbReference>
<dbReference type="OrthoDB" id="642536at2759"/>
<comment type="caution">
    <text evidence="3">The sequence shown here is derived from an EMBL/GenBank/DDBJ whole genome shotgun (WGS) entry which is preliminary data.</text>
</comment>
<feature type="domain" description="KIB1-4 beta-propeller" evidence="1">
    <location>
        <begin position="182"/>
        <end position="231"/>
    </location>
</feature>
<dbReference type="InterPro" id="IPR036047">
    <property type="entry name" value="F-box-like_dom_sf"/>
</dbReference>
<evidence type="ECO:0000313" key="4">
    <source>
        <dbReference type="Proteomes" id="UP000231279"/>
    </source>
</evidence>
<name>A0A2G9GCP9_9LAMI</name>
<dbReference type="InterPro" id="IPR050942">
    <property type="entry name" value="F-box_BR-signaling"/>
</dbReference>
<dbReference type="Proteomes" id="UP000231279">
    <property type="component" value="Unassembled WGS sequence"/>
</dbReference>
<dbReference type="InterPro" id="IPR001810">
    <property type="entry name" value="F-box_dom"/>
</dbReference>
<feature type="domain" description="F-box" evidence="2">
    <location>
        <begin position="4"/>
        <end position="40"/>
    </location>
</feature>
<reference evidence="4" key="1">
    <citation type="journal article" date="2018" name="Gigascience">
        <title>Genome assembly of the Pink Ipe (Handroanthus impetiginosus, Bignoniaceae), a highly valued, ecologically keystone Neotropical timber forest tree.</title>
        <authorList>
            <person name="Silva-Junior O.B."/>
            <person name="Grattapaglia D."/>
            <person name="Novaes E."/>
            <person name="Collevatti R.G."/>
        </authorList>
    </citation>
    <scope>NUCLEOTIDE SEQUENCE [LARGE SCALE GENOMIC DNA]</scope>
    <source>
        <strain evidence="4">cv. UFG-1</strain>
    </source>
</reference>
<protein>
    <recommendedName>
        <fullName evidence="5">F-box domain-containing protein</fullName>
    </recommendedName>
</protein>
<keyword evidence="4" id="KW-1185">Reference proteome</keyword>
<dbReference type="PANTHER" id="PTHR44259:SF107">
    <property type="entry name" value="F-BOX PROTEIN SKIP23-LIKE"/>
    <property type="match status" value="1"/>
</dbReference>
<dbReference type="EMBL" id="NKXS01005655">
    <property type="protein sequence ID" value="PIN03076.1"/>
    <property type="molecule type" value="Genomic_DNA"/>
</dbReference>
<evidence type="ECO:0000259" key="1">
    <source>
        <dbReference type="Pfam" id="PF03478"/>
    </source>
</evidence>
<dbReference type="Pfam" id="PF12937">
    <property type="entry name" value="F-box-like"/>
    <property type="match status" value="1"/>
</dbReference>